<gene>
    <name evidence="1" type="ORF">KGMB03357_20600</name>
</gene>
<protein>
    <submittedName>
        <fullName evidence="1">Uncharacterized protein</fullName>
    </submittedName>
</protein>
<proteinExistence type="predicted"/>
<accession>A0A401LFV3</accession>
<name>A0A401LFV3_9FIRM</name>
<dbReference type="Proteomes" id="UP000287361">
    <property type="component" value="Unassembled WGS sequence"/>
</dbReference>
<dbReference type="RefSeq" id="WP_016408072.1">
    <property type="nucleotide sequence ID" value="NZ_DAVZTY010000124.1"/>
</dbReference>
<dbReference type="GeneID" id="86195074"/>
<organism evidence="1 2">
    <name type="scientific">Anaerotignum faecicola</name>
    <dbReference type="NCBI Taxonomy" id="2358141"/>
    <lineage>
        <taxon>Bacteria</taxon>
        <taxon>Bacillati</taxon>
        <taxon>Bacillota</taxon>
        <taxon>Clostridia</taxon>
        <taxon>Lachnospirales</taxon>
        <taxon>Anaerotignaceae</taxon>
        <taxon>Anaerotignum</taxon>
    </lineage>
</organism>
<evidence type="ECO:0000313" key="1">
    <source>
        <dbReference type="EMBL" id="GCB30399.1"/>
    </source>
</evidence>
<comment type="caution">
    <text evidence="1">The sequence shown here is derived from an EMBL/GenBank/DDBJ whole genome shotgun (WGS) entry which is preliminary data.</text>
</comment>
<dbReference type="EMBL" id="BHVZ01000014">
    <property type="protein sequence ID" value="GCB30399.1"/>
    <property type="molecule type" value="Genomic_DNA"/>
</dbReference>
<dbReference type="OrthoDB" id="2063542at2"/>
<reference evidence="1 2" key="1">
    <citation type="submission" date="2018-10" db="EMBL/GenBank/DDBJ databases">
        <title>Draft Genome Sequence of Anaerotignum sp. KCTC 15736.</title>
        <authorList>
            <person name="Choi S.H."/>
            <person name="Kim J.S."/>
            <person name="Kang S.W."/>
            <person name="Lee J.S."/>
            <person name="Park S.H."/>
        </authorList>
    </citation>
    <scope>NUCLEOTIDE SEQUENCE [LARGE SCALE GENOMIC DNA]</scope>
    <source>
        <strain evidence="1 2">KCTC 15736</strain>
    </source>
</reference>
<evidence type="ECO:0000313" key="2">
    <source>
        <dbReference type="Proteomes" id="UP000287361"/>
    </source>
</evidence>
<keyword evidence="2" id="KW-1185">Reference proteome</keyword>
<dbReference type="AlphaFoldDB" id="A0A401LFV3"/>
<sequence>MSENTVYTLAKTLQKTDGLEKDFAQMLSALRDTVEKEYLLKIRSAANAETAFAKEHPPKEVTLLRALSAFMDEGGRAQLDRMTKGLMFLHTLQHVQRGVADFSEGNLLAARSAEGGAPEDLPSAQSARMAGLLLTLALAEQF</sequence>